<gene>
    <name evidence="2" type="ORF">PIB30_082146</name>
</gene>
<evidence type="ECO:0000256" key="1">
    <source>
        <dbReference type="SAM" id="MobiDB-lite"/>
    </source>
</evidence>
<keyword evidence="3" id="KW-1185">Reference proteome</keyword>
<evidence type="ECO:0000313" key="3">
    <source>
        <dbReference type="Proteomes" id="UP001341840"/>
    </source>
</evidence>
<comment type="caution">
    <text evidence="2">The sequence shown here is derived from an EMBL/GenBank/DDBJ whole genome shotgun (WGS) entry which is preliminary data.</text>
</comment>
<feature type="region of interest" description="Disordered" evidence="1">
    <location>
        <begin position="37"/>
        <end position="61"/>
    </location>
</feature>
<feature type="non-terminal residue" evidence="2">
    <location>
        <position position="156"/>
    </location>
</feature>
<evidence type="ECO:0000313" key="2">
    <source>
        <dbReference type="EMBL" id="MED6114626.1"/>
    </source>
</evidence>
<protein>
    <submittedName>
        <fullName evidence="2">Uncharacterized protein</fullName>
    </submittedName>
</protein>
<proteinExistence type="predicted"/>
<organism evidence="2 3">
    <name type="scientific">Stylosanthes scabra</name>
    <dbReference type="NCBI Taxonomy" id="79078"/>
    <lineage>
        <taxon>Eukaryota</taxon>
        <taxon>Viridiplantae</taxon>
        <taxon>Streptophyta</taxon>
        <taxon>Embryophyta</taxon>
        <taxon>Tracheophyta</taxon>
        <taxon>Spermatophyta</taxon>
        <taxon>Magnoliopsida</taxon>
        <taxon>eudicotyledons</taxon>
        <taxon>Gunneridae</taxon>
        <taxon>Pentapetalae</taxon>
        <taxon>rosids</taxon>
        <taxon>fabids</taxon>
        <taxon>Fabales</taxon>
        <taxon>Fabaceae</taxon>
        <taxon>Papilionoideae</taxon>
        <taxon>50 kb inversion clade</taxon>
        <taxon>dalbergioids sensu lato</taxon>
        <taxon>Dalbergieae</taxon>
        <taxon>Pterocarpus clade</taxon>
        <taxon>Stylosanthes</taxon>
    </lineage>
</organism>
<dbReference type="Proteomes" id="UP001341840">
    <property type="component" value="Unassembled WGS sequence"/>
</dbReference>
<sequence length="156" mass="17317">MRLEDLNEELYSLKQGPPLRQLSLDFAEEPKALAVTNFGNSNQNHGNSKASSKPKFGRNTTQQMCSYSGKVGHTVDEDSREEVPQLSDLSLSQDQIQGLMTLLQSQLHHASSSVQTTSHNNNQDKQSKKRIGYGKEKHGLYELQSSISSNKASLNL</sequence>
<feature type="compositionally biased region" description="Polar residues" evidence="1">
    <location>
        <begin position="114"/>
        <end position="124"/>
    </location>
</feature>
<dbReference type="EMBL" id="JASCZI010001253">
    <property type="protein sequence ID" value="MED6114626.1"/>
    <property type="molecule type" value="Genomic_DNA"/>
</dbReference>
<name>A0ABU6QSJ5_9FABA</name>
<feature type="region of interest" description="Disordered" evidence="1">
    <location>
        <begin position="110"/>
        <end position="129"/>
    </location>
</feature>
<feature type="compositionally biased region" description="Polar residues" evidence="1">
    <location>
        <begin position="37"/>
        <end position="51"/>
    </location>
</feature>
<reference evidence="2 3" key="1">
    <citation type="journal article" date="2023" name="Plants (Basel)">
        <title>Bridging the Gap: Combining Genomics and Transcriptomics Approaches to Understand Stylosanthes scabra, an Orphan Legume from the Brazilian Caatinga.</title>
        <authorList>
            <person name="Ferreira-Neto J.R.C."/>
            <person name="da Silva M.D."/>
            <person name="Binneck E."/>
            <person name="de Melo N.F."/>
            <person name="da Silva R.H."/>
            <person name="de Melo A.L.T.M."/>
            <person name="Pandolfi V."/>
            <person name="Bustamante F.O."/>
            <person name="Brasileiro-Vidal A.C."/>
            <person name="Benko-Iseppon A.M."/>
        </authorList>
    </citation>
    <scope>NUCLEOTIDE SEQUENCE [LARGE SCALE GENOMIC DNA]</scope>
    <source>
        <tissue evidence="2">Leaves</tissue>
    </source>
</reference>
<accession>A0ABU6QSJ5</accession>